<feature type="compositionally biased region" description="Basic and acidic residues" evidence="1">
    <location>
        <begin position="1027"/>
        <end position="1048"/>
    </location>
</feature>
<feature type="compositionally biased region" description="Polar residues" evidence="1">
    <location>
        <begin position="163"/>
        <end position="180"/>
    </location>
</feature>
<evidence type="ECO:0000256" key="1">
    <source>
        <dbReference type="SAM" id="MobiDB-lite"/>
    </source>
</evidence>
<dbReference type="eggNOG" id="ENOG502R25C">
    <property type="taxonomic scope" value="Eukaryota"/>
</dbReference>
<feature type="region of interest" description="Disordered" evidence="1">
    <location>
        <begin position="1014"/>
        <end position="1048"/>
    </location>
</feature>
<protein>
    <submittedName>
        <fullName evidence="2">Uncharacterized protein</fullName>
    </submittedName>
</protein>
<evidence type="ECO:0000313" key="3">
    <source>
        <dbReference type="Proteomes" id="UP000014071"/>
    </source>
</evidence>
<evidence type="ECO:0000313" key="2">
    <source>
        <dbReference type="EMBL" id="GAC97737.1"/>
    </source>
</evidence>
<proteinExistence type="predicted"/>
<keyword evidence="3" id="KW-1185">Reference proteome</keyword>
<feature type="region of interest" description="Disordered" evidence="1">
    <location>
        <begin position="369"/>
        <end position="451"/>
    </location>
</feature>
<feature type="region of interest" description="Disordered" evidence="1">
    <location>
        <begin position="1"/>
        <end position="101"/>
    </location>
</feature>
<accession>R9P8Z6</accession>
<feature type="compositionally biased region" description="Polar residues" evidence="1">
    <location>
        <begin position="827"/>
        <end position="845"/>
    </location>
</feature>
<feature type="compositionally biased region" description="Basic and acidic residues" evidence="1">
    <location>
        <begin position="151"/>
        <end position="162"/>
    </location>
</feature>
<feature type="region of interest" description="Disordered" evidence="1">
    <location>
        <begin position="622"/>
        <end position="644"/>
    </location>
</feature>
<feature type="region of interest" description="Disordered" evidence="1">
    <location>
        <begin position="750"/>
        <end position="846"/>
    </location>
</feature>
<dbReference type="HOGENOM" id="CLU_267187_0_0_1"/>
<feature type="region of interest" description="Disordered" evidence="1">
    <location>
        <begin position="680"/>
        <end position="715"/>
    </location>
</feature>
<sequence length="1108" mass="119751">MLQFLTSSKRRSSTPSTFSSPALPELSIDASLQRLHHQEDISTSSISSVHPSRHWLRKDQASSSEEDAYSPIRSDSGKGEGDRAFRFPPLLPSDPLEPASATHALGPLEASADLQEALQARPRTSRGLSYPKPFLSSSRTSSINSIAEFDHQRTLPDFETTQRSHSARHSSQPVSRGQEAVNLTANVVASEHRRKSTKNSLRGVADSSARAIHAPVKRAAEIVSQSSHLHASQVPENSSTSSSWTMLLAPIQPSPSPRVGEQQNDDHSTILLPLMSSFEDQVEHLRSQLITCEQSINQNRKIDLFLDLSSVSTLSSVGLAHLTPQSWSIIFRQHLQKQEEKDQQPLPYLYRETGLPIVALVRYSLATTTSETHQGISDGESKDGMPSLHSSRKQYQSSRRSSRDSVSSDTASLSPRSTRPTSFHSSHARERSDSHRHTSQDDGDSDPDLGARFWTQLHSLGRQVSSGDSKLTNTDRRGGPTVSLSSTASDASVFDFSPLGILVPTDTAVAADPQKRDILGGENSSIPVAKAQIASTSMTSASGPQSTTPLWKRRRAYSSMVPLTGWRAGDNDLDSFEGQTGGSVQRLPQVLLVEPGEEANDDGPGGQPSDSITPTVTTFQGRTRALSHQLPQKMREDPNRSRMIGSRLNRQDIWDEAMSQLNERLGQFLEQFRVVPRGLVGGLPSPREPQSRVNSDATNGSTQPSGSSSRQSHAIDSADLVQPEAGSLSLPGLFYDPWVEQVDGAVDGQLGRRRSTARTPGSPLACDIGIREHDDAASKTSTPTSDCTAVDSIESEQPLQSPQVLEPPPLGTRDRAFSPADSLADSPINSHVTTQGEGQSGSIQDATLCRGTRRTASEDIGSARPSGTALEPVWLMRSQSISVPAFSQPAFNDTVQRSYSSAVAGSSDPMTGWANMAQRLHSSGSMPRSQSAGVPAFAQPSFNDIIHRSHGAALPLTSDPMADWTNAAERLDSPGSLRLLCLAAANWSPNAVDGSDAQRARNAPRLTAPISSLTRSRFLDATQDDSESARQDTRATSERSNARTEAIPRRALLRDRAATLAPIHITPRNASANEEAPRAANAVTARMKRSLSNIFDLPSPVALPPRRE</sequence>
<dbReference type="RefSeq" id="XP_012191324.1">
    <property type="nucleotide sequence ID" value="XM_012335934.1"/>
</dbReference>
<dbReference type="OrthoDB" id="2555397at2759"/>
<dbReference type="EMBL" id="DF238811">
    <property type="protein sequence ID" value="GAC97737.1"/>
    <property type="molecule type" value="Genomic_DNA"/>
</dbReference>
<feature type="compositionally biased region" description="Polar residues" evidence="1">
    <location>
        <begin position="463"/>
        <end position="472"/>
    </location>
</feature>
<feature type="region of interest" description="Disordered" evidence="1">
    <location>
        <begin position="596"/>
        <end position="615"/>
    </location>
</feature>
<dbReference type="GeneID" id="24110603"/>
<feature type="compositionally biased region" description="Polar residues" evidence="1">
    <location>
        <begin position="778"/>
        <end position="787"/>
    </location>
</feature>
<feature type="compositionally biased region" description="Low complexity" evidence="1">
    <location>
        <begin position="700"/>
        <end position="712"/>
    </location>
</feature>
<organism evidence="2 3">
    <name type="scientific">Pseudozyma hubeiensis (strain SY62)</name>
    <name type="common">Yeast</name>
    <dbReference type="NCBI Taxonomy" id="1305764"/>
    <lineage>
        <taxon>Eukaryota</taxon>
        <taxon>Fungi</taxon>
        <taxon>Dikarya</taxon>
        <taxon>Basidiomycota</taxon>
        <taxon>Ustilaginomycotina</taxon>
        <taxon>Ustilaginomycetes</taxon>
        <taxon>Ustilaginales</taxon>
        <taxon>Ustilaginaceae</taxon>
        <taxon>Pseudozyma</taxon>
    </lineage>
</organism>
<feature type="region of interest" description="Disordered" evidence="1">
    <location>
        <begin position="1064"/>
        <end position="1083"/>
    </location>
</feature>
<feature type="compositionally biased region" description="Basic and acidic residues" evidence="1">
    <location>
        <begin position="427"/>
        <end position="440"/>
    </location>
</feature>
<dbReference type="Proteomes" id="UP000014071">
    <property type="component" value="Unassembled WGS sequence"/>
</dbReference>
<feature type="compositionally biased region" description="Polar residues" evidence="1">
    <location>
        <begin position="415"/>
        <end position="425"/>
    </location>
</feature>
<feature type="region of interest" description="Disordered" evidence="1">
    <location>
        <begin position="151"/>
        <end position="180"/>
    </location>
</feature>
<name>R9P8Z6_PSEHS</name>
<feature type="compositionally biased region" description="Low complexity" evidence="1">
    <location>
        <begin position="393"/>
        <end position="414"/>
    </location>
</feature>
<feature type="region of interest" description="Disordered" evidence="1">
    <location>
        <begin position="463"/>
        <end position="486"/>
    </location>
</feature>
<reference evidence="3" key="1">
    <citation type="journal article" date="2013" name="Genome Announc.">
        <title>Draft genome sequence of the basidiomycetous yeast-like fungus Pseudozyma hubeiensis SY62, which produces an abundant amount of the biosurfactant mannosylerythritol lipids.</title>
        <authorList>
            <person name="Konishi M."/>
            <person name="Hatada Y."/>
            <person name="Horiuchi J."/>
        </authorList>
    </citation>
    <scope>NUCLEOTIDE SEQUENCE [LARGE SCALE GENOMIC DNA]</scope>
    <source>
        <strain evidence="3">SY62</strain>
    </source>
</reference>
<dbReference type="AlphaFoldDB" id="R9P8Z6"/>
<gene>
    <name evidence="2" type="ORF">PHSY_005324</name>
</gene>
<feature type="compositionally biased region" description="Basic and acidic residues" evidence="1">
    <location>
        <begin position="75"/>
        <end position="85"/>
    </location>
</feature>